<sequence>METADYVTTFAPFYNNLPYFSFVSSHNDKYHTLPPLPPHTPTPTASPRIRCKLPQITPSPYPEDGRRVKRPPNAYMLFRSWCCQNRAVNIGGKHKNLNTTIPALWNALSSARRAQWMGLANEMKKEHETQYRPRRRNANSRVSVAVSSTTSLPQHGSAKLPPDQANAVHDEPNLRAVSGSFLPALSSASPMLTRNDWVPFPASSAIGSTSFKLFSPSFSPVSSFGRRSSSSISNSWPSSQHISVSSSAALDIPHNTLSNLASMFTGPSVAGGDPYVYAMPSPASATNAARTALSESGTEFDVNRILGRVSQPFSPGVATSDNEIMIYFGLGEPEQGGGIWPWELAARTDEISEAPVGDGAPYDNLPLAAAAFGDPSPTPSSLLEPTFTDESVAEGDSYVNAASSSTTIRPGAGHSNLDFDIEHIMEHPFLEAEVLDNAVYFEVDEHGAIFHVFQSLYYACRLLSYAVLFAFLYNVICCSALCYPSRVSLTLHIFLRSHCVKFVYQWSANVTKKLMTKLKMIRKALASWQDSSTCYEQANPPQREAPVRFYEEAGVYVESVPACTRARLEFRHLILFSRSLMSGWDVHAGTYDARGVGDFYRPTVDAWKLYAASGCLGMYTMHVALAVVTGATMNRIQGLMLKIERRAARKAWKLLHMPKPPELERFSHKSSGSHKLQWPHTVEMMQYSA</sequence>
<feature type="transmembrane region" description="Helical" evidence="3">
    <location>
        <begin position="462"/>
        <end position="483"/>
    </location>
</feature>
<accession>A0AAD6V990</accession>
<dbReference type="Gene3D" id="1.10.30.10">
    <property type="entry name" value="High mobility group box domain"/>
    <property type="match status" value="1"/>
</dbReference>
<dbReference type="SUPFAM" id="SSF47095">
    <property type="entry name" value="HMG-box"/>
    <property type="match status" value="1"/>
</dbReference>
<keyword evidence="3" id="KW-0472">Membrane</keyword>
<dbReference type="Proteomes" id="UP001219525">
    <property type="component" value="Unassembled WGS sequence"/>
</dbReference>
<protein>
    <recommendedName>
        <fullName evidence="4">HMG box domain-containing protein</fullName>
    </recommendedName>
</protein>
<gene>
    <name evidence="5" type="ORF">GGX14DRAFT_643522</name>
</gene>
<evidence type="ECO:0000259" key="4">
    <source>
        <dbReference type="PROSITE" id="PS50118"/>
    </source>
</evidence>
<keyword evidence="6" id="KW-1185">Reference proteome</keyword>
<dbReference type="AlphaFoldDB" id="A0AAD6V990"/>
<dbReference type="EMBL" id="JARJCW010000040">
    <property type="protein sequence ID" value="KAJ7206378.1"/>
    <property type="molecule type" value="Genomic_DNA"/>
</dbReference>
<keyword evidence="1" id="KW-0539">Nucleus</keyword>
<evidence type="ECO:0000256" key="1">
    <source>
        <dbReference type="PROSITE-ProRule" id="PRU00267"/>
    </source>
</evidence>
<keyword evidence="1" id="KW-0238">DNA-binding</keyword>
<dbReference type="SMART" id="SM00398">
    <property type="entry name" value="HMG"/>
    <property type="match status" value="1"/>
</dbReference>
<evidence type="ECO:0000256" key="2">
    <source>
        <dbReference type="SAM" id="MobiDB-lite"/>
    </source>
</evidence>
<dbReference type="GO" id="GO:0003677">
    <property type="term" value="F:DNA binding"/>
    <property type="evidence" value="ECO:0007669"/>
    <property type="project" value="UniProtKB-UniRule"/>
</dbReference>
<evidence type="ECO:0000313" key="6">
    <source>
        <dbReference type="Proteomes" id="UP001219525"/>
    </source>
</evidence>
<reference evidence="5" key="1">
    <citation type="submission" date="2023-03" db="EMBL/GenBank/DDBJ databases">
        <title>Massive genome expansion in bonnet fungi (Mycena s.s.) driven by repeated elements and novel gene families across ecological guilds.</title>
        <authorList>
            <consortium name="Lawrence Berkeley National Laboratory"/>
            <person name="Harder C.B."/>
            <person name="Miyauchi S."/>
            <person name="Viragh M."/>
            <person name="Kuo A."/>
            <person name="Thoen E."/>
            <person name="Andreopoulos B."/>
            <person name="Lu D."/>
            <person name="Skrede I."/>
            <person name="Drula E."/>
            <person name="Henrissat B."/>
            <person name="Morin E."/>
            <person name="Kohler A."/>
            <person name="Barry K."/>
            <person name="LaButti K."/>
            <person name="Morin E."/>
            <person name="Salamov A."/>
            <person name="Lipzen A."/>
            <person name="Mereny Z."/>
            <person name="Hegedus B."/>
            <person name="Baldrian P."/>
            <person name="Stursova M."/>
            <person name="Weitz H."/>
            <person name="Taylor A."/>
            <person name="Grigoriev I.V."/>
            <person name="Nagy L.G."/>
            <person name="Martin F."/>
            <person name="Kauserud H."/>
        </authorList>
    </citation>
    <scope>NUCLEOTIDE SEQUENCE</scope>
    <source>
        <strain evidence="5">9144</strain>
    </source>
</reference>
<evidence type="ECO:0000313" key="5">
    <source>
        <dbReference type="EMBL" id="KAJ7206378.1"/>
    </source>
</evidence>
<evidence type="ECO:0000256" key="3">
    <source>
        <dbReference type="SAM" id="Phobius"/>
    </source>
</evidence>
<proteinExistence type="predicted"/>
<organism evidence="5 6">
    <name type="scientific">Mycena pura</name>
    <dbReference type="NCBI Taxonomy" id="153505"/>
    <lineage>
        <taxon>Eukaryota</taxon>
        <taxon>Fungi</taxon>
        <taxon>Dikarya</taxon>
        <taxon>Basidiomycota</taxon>
        <taxon>Agaricomycotina</taxon>
        <taxon>Agaricomycetes</taxon>
        <taxon>Agaricomycetidae</taxon>
        <taxon>Agaricales</taxon>
        <taxon>Marasmiineae</taxon>
        <taxon>Mycenaceae</taxon>
        <taxon>Mycena</taxon>
    </lineage>
</organism>
<feature type="DNA-binding region" description="HMG box" evidence="1">
    <location>
        <begin position="68"/>
        <end position="135"/>
    </location>
</feature>
<name>A0AAD6V990_9AGAR</name>
<dbReference type="GO" id="GO:0005634">
    <property type="term" value="C:nucleus"/>
    <property type="evidence" value="ECO:0007669"/>
    <property type="project" value="UniProtKB-UniRule"/>
</dbReference>
<comment type="caution">
    <text evidence="5">The sequence shown here is derived from an EMBL/GenBank/DDBJ whole genome shotgun (WGS) entry which is preliminary data.</text>
</comment>
<dbReference type="InterPro" id="IPR009071">
    <property type="entry name" value="HMG_box_dom"/>
</dbReference>
<keyword evidence="3" id="KW-0812">Transmembrane</keyword>
<keyword evidence="3" id="KW-1133">Transmembrane helix</keyword>
<dbReference type="InterPro" id="IPR036910">
    <property type="entry name" value="HMG_box_dom_sf"/>
</dbReference>
<dbReference type="Pfam" id="PF00505">
    <property type="entry name" value="HMG_box"/>
    <property type="match status" value="1"/>
</dbReference>
<feature type="domain" description="HMG box" evidence="4">
    <location>
        <begin position="68"/>
        <end position="135"/>
    </location>
</feature>
<feature type="region of interest" description="Disordered" evidence="2">
    <location>
        <begin position="34"/>
        <end position="68"/>
    </location>
</feature>
<dbReference type="PROSITE" id="PS50118">
    <property type="entry name" value="HMG_BOX_2"/>
    <property type="match status" value="1"/>
</dbReference>